<dbReference type="EMBL" id="LNGC01000039">
    <property type="protein sequence ID" value="KYC51959.1"/>
    <property type="molecule type" value="Genomic_DNA"/>
</dbReference>
<dbReference type="PATRIC" id="fig|1705409.3.peg.1093"/>
<keyword evidence="1" id="KW-0596">Phosphopantetheine</keyword>
<feature type="domain" description="AMP-dependent ligase C-terminal" evidence="3">
    <location>
        <begin position="70"/>
        <end position="153"/>
    </location>
</feature>
<dbReference type="Proteomes" id="UP000075398">
    <property type="component" value="Unassembled WGS sequence"/>
</dbReference>
<reference evidence="4 5" key="1">
    <citation type="journal article" date="2016" name="ISME J.">
        <title>Chasing the elusive Euryarchaeota class WSA2: genomes reveal a uniquely fastidious methyl-reducing methanogen.</title>
        <authorList>
            <person name="Nobu M.K."/>
            <person name="Narihiro T."/>
            <person name="Kuroda K."/>
            <person name="Mei R."/>
            <person name="Liu W.T."/>
        </authorList>
    </citation>
    <scope>NUCLEOTIDE SEQUENCE [LARGE SCALE GENOMIC DNA]</scope>
    <source>
        <strain evidence="4">U1lsi0528_Bin055</strain>
    </source>
</reference>
<keyword evidence="4" id="KW-0436">Ligase</keyword>
<dbReference type="InterPro" id="IPR051414">
    <property type="entry name" value="Adenylate-forming_Reductase"/>
</dbReference>
<accession>A0A150J411</accession>
<evidence type="ECO:0000313" key="5">
    <source>
        <dbReference type="Proteomes" id="UP000075398"/>
    </source>
</evidence>
<dbReference type="AlphaFoldDB" id="A0A150J411"/>
<organism evidence="4 5">
    <name type="scientific">Candidatus Methanofastidiosum methylothiophilum</name>
    <dbReference type="NCBI Taxonomy" id="1705564"/>
    <lineage>
        <taxon>Archaea</taxon>
        <taxon>Methanobacteriati</taxon>
        <taxon>Methanobacteriota</taxon>
        <taxon>Stenosarchaea group</taxon>
        <taxon>Candidatus Methanofastidiosia</taxon>
        <taxon>Candidatus Methanofastidiosales</taxon>
        <taxon>Candidatus Methanofastidiosaceae</taxon>
        <taxon>Candidatus Methanofastidiosum</taxon>
    </lineage>
</organism>
<evidence type="ECO:0000256" key="1">
    <source>
        <dbReference type="ARBA" id="ARBA00022450"/>
    </source>
</evidence>
<protein>
    <submittedName>
        <fullName evidence="4">Long-chain-fatty-acid--CoA ligase</fullName>
    </submittedName>
</protein>
<dbReference type="PANTHER" id="PTHR43439:SF2">
    <property type="entry name" value="ENZYME, PUTATIVE (JCVI)-RELATED"/>
    <property type="match status" value="1"/>
</dbReference>
<keyword evidence="2" id="KW-0597">Phosphoprotein</keyword>
<name>A0A150J411_9EURY</name>
<dbReference type="Gene3D" id="3.40.50.12780">
    <property type="entry name" value="N-terminal domain of ligase-like"/>
    <property type="match status" value="1"/>
</dbReference>
<proteinExistence type="predicted"/>
<dbReference type="SUPFAM" id="SSF56801">
    <property type="entry name" value="Acetyl-CoA synthetase-like"/>
    <property type="match status" value="1"/>
</dbReference>
<sequence>MIDPKTGEALSEGEEGELVLTSFTREALPVIRFRTGDIASIIEDKCDCGMPYRRISRIKGRVDDLLIIKGVNVYPSEIEHLLCNTPGIGNNYQIFVKEENGFHDLMVQVEGNISAVEIKKRIKENFLFTPEVEVLPNGSIPRNEGKAVRIIKNKEV</sequence>
<evidence type="ECO:0000313" key="4">
    <source>
        <dbReference type="EMBL" id="KYC51959.1"/>
    </source>
</evidence>
<evidence type="ECO:0000259" key="3">
    <source>
        <dbReference type="Pfam" id="PF14535"/>
    </source>
</evidence>
<dbReference type="PANTHER" id="PTHR43439">
    <property type="entry name" value="PHENYLACETATE-COENZYME A LIGASE"/>
    <property type="match status" value="1"/>
</dbReference>
<dbReference type="InterPro" id="IPR042099">
    <property type="entry name" value="ANL_N_sf"/>
</dbReference>
<dbReference type="InterPro" id="IPR028154">
    <property type="entry name" value="AMP-dep_Lig_C"/>
</dbReference>
<dbReference type="GO" id="GO:0016874">
    <property type="term" value="F:ligase activity"/>
    <property type="evidence" value="ECO:0007669"/>
    <property type="project" value="UniProtKB-KW"/>
</dbReference>
<dbReference type="InterPro" id="IPR045851">
    <property type="entry name" value="AMP-bd_C_sf"/>
</dbReference>
<comment type="caution">
    <text evidence="4">The sequence shown here is derived from an EMBL/GenBank/DDBJ whole genome shotgun (WGS) entry which is preliminary data.</text>
</comment>
<dbReference type="Gene3D" id="3.30.300.30">
    <property type="match status" value="1"/>
</dbReference>
<evidence type="ECO:0000256" key="2">
    <source>
        <dbReference type="ARBA" id="ARBA00022553"/>
    </source>
</evidence>
<gene>
    <name evidence="4" type="ORF">AMQ22_01059</name>
</gene>
<dbReference type="Pfam" id="PF14535">
    <property type="entry name" value="AMP-binding_C_2"/>
    <property type="match status" value="1"/>
</dbReference>